<evidence type="ECO:0000313" key="2">
    <source>
        <dbReference type="Proteomes" id="UP000827872"/>
    </source>
</evidence>
<protein>
    <submittedName>
        <fullName evidence="1">Uncharacterized protein</fullName>
    </submittedName>
</protein>
<proteinExistence type="predicted"/>
<reference evidence="1" key="1">
    <citation type="submission" date="2021-08" db="EMBL/GenBank/DDBJ databases">
        <title>The first chromosome-level gecko genome reveals the dynamic sex chromosomes of Neotropical dwarf geckos (Sphaerodactylidae: Sphaerodactylus).</title>
        <authorList>
            <person name="Pinto B.J."/>
            <person name="Keating S.E."/>
            <person name="Gamble T."/>
        </authorList>
    </citation>
    <scope>NUCLEOTIDE SEQUENCE</scope>
    <source>
        <strain evidence="1">TG3544</strain>
    </source>
</reference>
<name>A0ACB8G8Q9_9SAUR</name>
<dbReference type="EMBL" id="CM037614">
    <property type="protein sequence ID" value="KAH8015850.1"/>
    <property type="molecule type" value="Genomic_DNA"/>
</dbReference>
<gene>
    <name evidence="1" type="ORF">K3G42_009404</name>
</gene>
<evidence type="ECO:0000313" key="1">
    <source>
        <dbReference type="EMBL" id="KAH8015850.1"/>
    </source>
</evidence>
<organism evidence="1 2">
    <name type="scientific">Sphaerodactylus townsendi</name>
    <dbReference type="NCBI Taxonomy" id="933632"/>
    <lineage>
        <taxon>Eukaryota</taxon>
        <taxon>Metazoa</taxon>
        <taxon>Chordata</taxon>
        <taxon>Craniata</taxon>
        <taxon>Vertebrata</taxon>
        <taxon>Euteleostomi</taxon>
        <taxon>Lepidosauria</taxon>
        <taxon>Squamata</taxon>
        <taxon>Bifurcata</taxon>
        <taxon>Gekkota</taxon>
        <taxon>Sphaerodactylidae</taxon>
        <taxon>Sphaerodactylus</taxon>
    </lineage>
</organism>
<comment type="caution">
    <text evidence="1">The sequence shown here is derived from an EMBL/GenBank/DDBJ whole genome shotgun (WGS) entry which is preliminary data.</text>
</comment>
<dbReference type="Proteomes" id="UP000827872">
    <property type="component" value="Linkage Group LG01"/>
</dbReference>
<sequence>MQLYPPNTHNAPCDGLAHSFSSVTSCLAVLVPQVLKSCTEFVEKHGIVDGIYRLSGVSSNIQKLRLEFDTERSPDLSKDIYLKDIHCVSSLCKAYFRELPNPLLTYQLYDKFADAVAINLEEERLVKIKEVLKELPQQHYRTLEFLIRHLVHVASFSAQTNMHVRNLAIIWAPNLLRSKDIETSGFNGTAAFMEVRIQSIVVEFILTHVEQLFGDAPLCAGTRESLRKSLLLMGSPTTLLDDKYCFPCNVPTMLNQGDGPPQMRPYHTIIDLNDNKRKGSLKAKKWRSIFNLGRSSNDSKRRLNKSEEKEDKVDKMRLRPAKSMDSLSSMPCVSDDVAQLGKKRSQKQFLQSHDSFNSHLSQDNSFLESEKTKAEEGTGESEGEATAKSEPTTPKASRSSLVGVTPQGRSPQSSRNRAEKCAGVHISGPFSVTVPFHITSNCTLSRLTRGLECPALSYCTLDKEALDTSLATEEIPSLKQKEDKPKLMSETSMSDTSMDKKDPSEPDVIVESSPELEENQLSLEVQNSFSFLDSQDAWLGNSLESDPPWKSLHTAPDYAGKEDDFPTVDDDMGSGFMNEMMEESWQLETFSAAPSLNYLSIEECMNEHSDEEDDQYYLATGCLDEEEHSKEGDSEEVYLSAYDDLSPLATELKHFQQLNKAPDALLTGNLTENQPLSLAEETSPGNPSVFEAEVELLPSSPPEKDPQLTNSHLGSEQTSLAEEEDGVSLSFKRDSHELETSEKNGTKTIKVKPGSPLTLQAVDANAGDEDDLLLETGCLLQAEHPIRVSEENREKTQDSITQGTQLSLKVEQQLQAQVASEAEQVQRPPYMPSLEADGPTLSEVVGTADEHVDCEFLLQEAQQLLSREVAQPEISQAPSSLEDQSLTGTHLQVSPSSGSASEMPSSETHSLPSPLLDVSLEQTALPRPSTPYSPLFDDCPESSLLSLMTSSHMSCPESLLQNTFYAPPEEASVAPKHSIQPDGSVSMRKTSSTFRVQQVKSFPVVPPKPQFAKIPPSLLPVSPSKEAANWWPDPPISDQTDGNEKTNESNEDITHKPPCPSNSNESVEPVPSSSEMPTSPGNHLSGSGTLQKQRNSMPVYLEKYGRDNESRGDILPNLQCSSPVGLDKCTHWSKYELSGDDLQNMKRSLPGNLDERGGHSKRDDRKGEPPQKHPLHMHGERSEAVPQKQRWTSWRNGGSMSFDEAVALAKERHGAQVPMRRMQTYCYGDAEGLLGLPRSEKPPPFPKPALKPLGQRHLRPRSCAGTAASPEPLLLGKPLLAQASSDNTVEGQLSPNQEASFLTHDLLPRSRLSLAKIGRRLSLSEEITGAGQ</sequence>
<accession>A0ACB8G8Q9</accession>
<keyword evidence="2" id="KW-1185">Reference proteome</keyword>